<sequence>MRSVMKEKRREAKILLHAFFHCDMFNRTVKAHRQGDF</sequence>
<dbReference type="AlphaFoldDB" id="A0A377HIY3"/>
<proteinExistence type="predicted"/>
<protein>
    <submittedName>
        <fullName evidence="1">Uncharacterized protein</fullName>
    </submittedName>
</protein>
<dbReference type="EMBL" id="UGHD01000002">
    <property type="protein sequence ID" value="STO56198.1"/>
    <property type="molecule type" value="Genomic_DNA"/>
</dbReference>
<name>A0A377HIY3_GRIHO</name>
<reference evidence="1 2" key="1">
    <citation type="submission" date="2018-06" db="EMBL/GenBank/DDBJ databases">
        <authorList>
            <consortium name="Pathogen Informatics"/>
            <person name="Doyle S."/>
        </authorList>
    </citation>
    <scope>NUCLEOTIDE SEQUENCE [LARGE SCALE GENOMIC DNA]</scope>
    <source>
        <strain evidence="1 2">NCTC11645</strain>
    </source>
</reference>
<evidence type="ECO:0000313" key="1">
    <source>
        <dbReference type="EMBL" id="STO56198.1"/>
    </source>
</evidence>
<organism evidence="1 2">
    <name type="scientific">Grimontia hollisae</name>
    <name type="common">Vibrio hollisae</name>
    <dbReference type="NCBI Taxonomy" id="673"/>
    <lineage>
        <taxon>Bacteria</taxon>
        <taxon>Pseudomonadati</taxon>
        <taxon>Pseudomonadota</taxon>
        <taxon>Gammaproteobacteria</taxon>
        <taxon>Vibrionales</taxon>
        <taxon>Vibrionaceae</taxon>
        <taxon>Grimontia</taxon>
    </lineage>
</organism>
<accession>A0A377HIY3</accession>
<evidence type="ECO:0000313" key="2">
    <source>
        <dbReference type="Proteomes" id="UP000254512"/>
    </source>
</evidence>
<gene>
    <name evidence="1" type="ORF">NCTC11645_00514</name>
</gene>
<dbReference type="Proteomes" id="UP000254512">
    <property type="component" value="Unassembled WGS sequence"/>
</dbReference>